<organism evidence="2 3">
    <name type="scientific">Mesorhabditis spiculigera</name>
    <dbReference type="NCBI Taxonomy" id="96644"/>
    <lineage>
        <taxon>Eukaryota</taxon>
        <taxon>Metazoa</taxon>
        <taxon>Ecdysozoa</taxon>
        <taxon>Nematoda</taxon>
        <taxon>Chromadorea</taxon>
        <taxon>Rhabditida</taxon>
        <taxon>Rhabditina</taxon>
        <taxon>Rhabditomorpha</taxon>
        <taxon>Rhabditoidea</taxon>
        <taxon>Rhabditidae</taxon>
        <taxon>Mesorhabditinae</taxon>
        <taxon>Mesorhabditis</taxon>
    </lineage>
</organism>
<feature type="compositionally biased region" description="Basic and acidic residues" evidence="1">
    <location>
        <begin position="598"/>
        <end position="647"/>
    </location>
</feature>
<dbReference type="Proteomes" id="UP001177023">
    <property type="component" value="Unassembled WGS sequence"/>
</dbReference>
<feature type="region of interest" description="Disordered" evidence="1">
    <location>
        <begin position="552"/>
        <end position="647"/>
    </location>
</feature>
<comment type="caution">
    <text evidence="2">The sequence shown here is derived from an EMBL/GenBank/DDBJ whole genome shotgun (WGS) entry which is preliminary data.</text>
</comment>
<feature type="compositionally biased region" description="Low complexity" evidence="1">
    <location>
        <begin position="141"/>
        <end position="154"/>
    </location>
</feature>
<feature type="non-terminal residue" evidence="2">
    <location>
        <position position="1"/>
    </location>
</feature>
<keyword evidence="3" id="KW-1185">Reference proteome</keyword>
<evidence type="ECO:0000313" key="2">
    <source>
        <dbReference type="EMBL" id="CAJ0575579.1"/>
    </source>
</evidence>
<reference evidence="2" key="1">
    <citation type="submission" date="2023-06" db="EMBL/GenBank/DDBJ databases">
        <authorList>
            <person name="Delattre M."/>
        </authorList>
    </citation>
    <scope>NUCLEOTIDE SEQUENCE</scope>
    <source>
        <strain evidence="2">AF72</strain>
    </source>
</reference>
<dbReference type="EMBL" id="CATQJA010002640">
    <property type="protein sequence ID" value="CAJ0575579.1"/>
    <property type="molecule type" value="Genomic_DNA"/>
</dbReference>
<accession>A0AA36G4J0</accession>
<evidence type="ECO:0000313" key="3">
    <source>
        <dbReference type="Proteomes" id="UP001177023"/>
    </source>
</evidence>
<feature type="compositionally biased region" description="Polar residues" evidence="1">
    <location>
        <begin position="556"/>
        <end position="577"/>
    </location>
</feature>
<feature type="region of interest" description="Disordered" evidence="1">
    <location>
        <begin position="458"/>
        <end position="488"/>
    </location>
</feature>
<name>A0AA36G4J0_9BILA</name>
<gene>
    <name evidence="2" type="ORF">MSPICULIGERA_LOCUS13889</name>
</gene>
<sequence length="647" mass="67958">MTFSQQLAAAQQNHQNALNSAAATSQAGGLPLFMQPSQAALAAAAAAAAPSASSAAGNPMIHTHTGDHPYLPWPIQQPAVNVPFFDIQAYKGVNLDVPPSEQATGSDLPLNDVATLRFFFNLGVQQSRVVLLNQHLNQHLPQQQQSTAQASASAPPAPMVPPGTPQNALTNQTPTSTPQSQAQPLSGVQLHMAQSQAGSLSEQQLNALAGLLPQNPLLRQQQQNLLAQAQAQAQQLQLAARQPPVPQIDPVTSHSITGAPQMAKPQVPATAPKPGSLEALLLHQALQAAHNPANNRALGNLDAFRMQMLQQGGAGAGGPIPAPAPAPAGLPASFRLNAELQQQQQQFSQAQNQALVAAHQAAAHVAQENMRKLSAAAILGGIPISAASAAALSQRSTPLQQLSRPATAHSGSVAVEDVNASPNLIQVSERHFTEAFKNQNDGNSLAIGIRRPQSDARIDATAPSSSNSNGSPNNPENGEAKPQQNEEDGQPALAPILMMSYLNTCIGKVKNQLHSNGMGLTFDPSGRPIDYASRPIDPIFQSARKQLENQLEYKDATTSSPDGAHASATSANGSPTDRNPAVSMAPLGINRGPSDATVEPKMETRSTPEKRDLVVDDRIEVKDDLDSNHSGHSSPPEKRLRIATDED</sequence>
<protein>
    <submittedName>
        <fullName evidence="2">Uncharacterized protein</fullName>
    </submittedName>
</protein>
<feature type="compositionally biased region" description="Low complexity" evidence="1">
    <location>
        <begin position="463"/>
        <end position="477"/>
    </location>
</feature>
<dbReference type="AlphaFoldDB" id="A0AA36G4J0"/>
<proteinExistence type="predicted"/>
<feature type="region of interest" description="Disordered" evidence="1">
    <location>
        <begin position="312"/>
        <end position="331"/>
    </location>
</feature>
<evidence type="ECO:0000256" key="1">
    <source>
        <dbReference type="SAM" id="MobiDB-lite"/>
    </source>
</evidence>
<feature type="compositionally biased region" description="Pro residues" evidence="1">
    <location>
        <begin position="155"/>
        <end position="164"/>
    </location>
</feature>
<feature type="region of interest" description="Disordered" evidence="1">
    <location>
        <begin position="141"/>
        <end position="197"/>
    </location>
</feature>
<feature type="compositionally biased region" description="Low complexity" evidence="1">
    <location>
        <begin position="172"/>
        <end position="186"/>
    </location>
</feature>